<feature type="compositionally biased region" description="Gly residues" evidence="7">
    <location>
        <begin position="361"/>
        <end position="374"/>
    </location>
</feature>
<feature type="compositionally biased region" description="Low complexity" evidence="7">
    <location>
        <begin position="305"/>
        <end position="319"/>
    </location>
</feature>
<comment type="similarity">
    <text evidence="2">Belongs to the TRM6/GCD10 family.</text>
</comment>
<dbReference type="GO" id="GO:0031515">
    <property type="term" value="C:tRNA (m1A) methyltransferase complex"/>
    <property type="evidence" value="ECO:0007669"/>
    <property type="project" value="InterPro"/>
</dbReference>
<evidence type="ECO:0000256" key="3">
    <source>
        <dbReference type="ARBA" id="ARBA00021704"/>
    </source>
</evidence>
<dbReference type="GO" id="GO:0005634">
    <property type="term" value="C:nucleus"/>
    <property type="evidence" value="ECO:0007669"/>
    <property type="project" value="UniProtKB-SubCell"/>
</dbReference>
<comment type="caution">
    <text evidence="8">The sequence shown here is derived from an EMBL/GenBank/DDBJ whole genome shotgun (WGS) entry which is preliminary data.</text>
</comment>
<evidence type="ECO:0000256" key="2">
    <source>
        <dbReference type="ARBA" id="ARBA00008320"/>
    </source>
</evidence>
<dbReference type="PANTHER" id="PTHR12945:SF0">
    <property type="entry name" value="TRNA (ADENINE(58)-N(1))-METHYLTRANSFERASE NON-CATALYTIC SUBUNIT TRM6"/>
    <property type="match status" value="1"/>
</dbReference>
<feature type="compositionally biased region" description="Gly residues" evidence="7">
    <location>
        <begin position="503"/>
        <end position="529"/>
    </location>
</feature>
<evidence type="ECO:0000256" key="4">
    <source>
        <dbReference type="ARBA" id="ARBA00022694"/>
    </source>
</evidence>
<reference evidence="8" key="1">
    <citation type="journal article" date="2020" name="bioRxiv">
        <title>Comparative genomics of Chlamydomonas.</title>
        <authorList>
            <person name="Craig R.J."/>
            <person name="Hasan A.R."/>
            <person name="Ness R.W."/>
            <person name="Keightley P.D."/>
        </authorList>
    </citation>
    <scope>NUCLEOTIDE SEQUENCE</scope>
    <source>
        <strain evidence="8">SAG 7.73</strain>
    </source>
</reference>
<dbReference type="Proteomes" id="UP000650467">
    <property type="component" value="Unassembled WGS sequence"/>
</dbReference>
<dbReference type="InterPro" id="IPR017423">
    <property type="entry name" value="TRM6"/>
</dbReference>
<proteinExistence type="inferred from homology"/>
<evidence type="ECO:0000256" key="5">
    <source>
        <dbReference type="ARBA" id="ARBA00023242"/>
    </source>
</evidence>
<dbReference type="AlphaFoldDB" id="A0A835SYG6"/>
<evidence type="ECO:0000256" key="6">
    <source>
        <dbReference type="ARBA" id="ARBA00032319"/>
    </source>
</evidence>
<keyword evidence="4" id="KW-0819">tRNA processing</keyword>
<feature type="region of interest" description="Disordered" evidence="7">
    <location>
        <begin position="279"/>
        <end position="319"/>
    </location>
</feature>
<evidence type="ECO:0000313" key="8">
    <source>
        <dbReference type="EMBL" id="KAG2433787.1"/>
    </source>
</evidence>
<organism evidence="8 9">
    <name type="scientific">Chlamydomonas incerta</name>
    <dbReference type="NCBI Taxonomy" id="51695"/>
    <lineage>
        <taxon>Eukaryota</taxon>
        <taxon>Viridiplantae</taxon>
        <taxon>Chlorophyta</taxon>
        <taxon>core chlorophytes</taxon>
        <taxon>Chlorophyceae</taxon>
        <taxon>CS clade</taxon>
        <taxon>Chlamydomonadales</taxon>
        <taxon>Chlamydomonadaceae</taxon>
        <taxon>Chlamydomonas</taxon>
    </lineage>
</organism>
<evidence type="ECO:0000256" key="1">
    <source>
        <dbReference type="ARBA" id="ARBA00004123"/>
    </source>
</evidence>
<sequence length="620" mass="63630">MAADGVICDGDHLVLDVNGEKLTFVQKLKANGTIRVGKYNVSTAPLVGAPFGALFEVTADGKSLQRVLLPPADDITRITDTERDNSNLFDRNTENQKLTQEQIEELKKSGKAGSEIVDLLCSNSATFEKKTEFAQDKYKRRKAKKYITYLTPRKPTARIISEAYYDKCPERVWNLRHDTLAVMLSLGNIAAGAKVLVVEHCLGLVTAAAVERLGGQGTVCATQLDERPAPLDAVRLMNLDPQQRAVLFTAYASSLLKDKAAAERGEGLAGATAAAAAAAPAGEQAGEQAPQTEEGKQQEAEAEEAGASGEEAKAMDAAAEAMEVDAAAAAAAGWAEGHAAGAGPSTGGPQQPQQQQERQQRGGGGRDGGGGGYGSFMPRPEALRSVLASGFDCCLLAHPKMHPTALLDAIWPLLAPSATFAVYSPWSQPLAEALAHLQGSRNAVMLQLQESWLRPHQVLPARTHPHMTCSGSGGYLLSGIKVVPPEVTPLAAALQQHLVAASGGAGAGAGAGGAAASSGGTGGSAGGAGPAAPAAEAKEEAEEAGGEGAGQEGGGGRDRWQGRGGRGGRGGRDGGGRGGRGGRWNNDGGRGGRGGGRDNRGKRKADGGSGDSPAAKRAAQ</sequence>
<comment type="subcellular location">
    <subcellularLocation>
        <location evidence="1">Nucleus</location>
    </subcellularLocation>
</comment>
<feature type="compositionally biased region" description="Low complexity" evidence="7">
    <location>
        <begin position="279"/>
        <end position="292"/>
    </location>
</feature>
<dbReference type="GO" id="GO:0030488">
    <property type="term" value="P:tRNA methylation"/>
    <property type="evidence" value="ECO:0007669"/>
    <property type="project" value="InterPro"/>
</dbReference>
<keyword evidence="9" id="KW-1185">Reference proteome</keyword>
<gene>
    <name evidence="8" type="ORF">HXX76_008145</name>
</gene>
<feature type="compositionally biased region" description="Low complexity" evidence="7">
    <location>
        <begin position="333"/>
        <end position="357"/>
    </location>
</feature>
<dbReference type="Pfam" id="PF04189">
    <property type="entry name" value="Gcd10p"/>
    <property type="match status" value="1"/>
</dbReference>
<feature type="region of interest" description="Disordered" evidence="7">
    <location>
        <begin position="333"/>
        <end position="377"/>
    </location>
</feature>
<accession>A0A835SYG6</accession>
<name>A0A835SYG6_CHLIN</name>
<keyword evidence="5" id="KW-0539">Nucleus</keyword>
<evidence type="ECO:0000313" key="9">
    <source>
        <dbReference type="Proteomes" id="UP000650467"/>
    </source>
</evidence>
<feature type="region of interest" description="Disordered" evidence="7">
    <location>
        <begin position="503"/>
        <end position="620"/>
    </location>
</feature>
<dbReference type="OrthoDB" id="10254665at2759"/>
<dbReference type="EMBL" id="JAEHOC010000018">
    <property type="protein sequence ID" value="KAG2433787.1"/>
    <property type="molecule type" value="Genomic_DNA"/>
</dbReference>
<feature type="compositionally biased region" description="Gly residues" evidence="7">
    <location>
        <begin position="576"/>
        <end position="594"/>
    </location>
</feature>
<protein>
    <recommendedName>
        <fullName evidence="3">tRNA (adenine(58)-N(1))-methyltransferase non-catalytic subunit TRM6</fullName>
    </recommendedName>
    <alternativeName>
        <fullName evidence="6">tRNA(m1A58)-methyltransferase subunit TRM6</fullName>
    </alternativeName>
</protein>
<evidence type="ECO:0000256" key="7">
    <source>
        <dbReference type="SAM" id="MobiDB-lite"/>
    </source>
</evidence>
<dbReference type="PANTHER" id="PTHR12945">
    <property type="entry name" value="TRANSLATION INITIATION FACTOR EIF3-RELATED"/>
    <property type="match status" value="1"/>
</dbReference>